<organism evidence="4 5">
    <name type="scientific">Flagellimonas nanhaiensis</name>
    <dbReference type="NCBI Taxonomy" id="2292706"/>
    <lineage>
        <taxon>Bacteria</taxon>
        <taxon>Pseudomonadati</taxon>
        <taxon>Bacteroidota</taxon>
        <taxon>Flavobacteriia</taxon>
        <taxon>Flavobacteriales</taxon>
        <taxon>Flavobacteriaceae</taxon>
        <taxon>Flagellimonas</taxon>
    </lineage>
</organism>
<dbReference type="RefSeq" id="WP_116182805.1">
    <property type="nucleotide sequence ID" value="NZ_QTJX01000001.1"/>
</dbReference>
<evidence type="ECO:0000256" key="1">
    <source>
        <dbReference type="ARBA" id="ARBA00009353"/>
    </source>
</evidence>
<evidence type="ECO:0000313" key="5">
    <source>
        <dbReference type="Proteomes" id="UP000261828"/>
    </source>
</evidence>
<dbReference type="InterPro" id="IPR036291">
    <property type="entry name" value="NAD(P)-bd_dom_sf"/>
</dbReference>
<protein>
    <submittedName>
        <fullName evidence="4">TIGR01777 family protein</fullName>
    </submittedName>
</protein>
<proteinExistence type="inferred from homology"/>
<feature type="domain" description="NAD-dependent epimerase/dehydratase" evidence="2">
    <location>
        <begin position="3"/>
        <end position="225"/>
    </location>
</feature>
<sequence>MKVLIAGATGLVGKAITKALQEQGASVNYLTTRKEKIVSSPNYQGFYWNPATGEIDLDCFDQVDAIINLAGASIASRWTQDYKKEILVSRINSLQTLYKGLKKIDSSRITQFVSASAIGIYPNSLSNFYGENEKSVDNSFVGEVVQKWEEEVNSFKDFDINVAKIRIGIVLSTEGGALPKMAQPIQNFVGASLGSGNQWQSWIHIEDLTQIFVFVLENKLKGTYNAVSPNPVTNTKMTKQLAKVLNRPLLLPKVPRFLLKSILGEMSYLLCASQRVSSKKLEKKGFVFQYPNIRSALEQLYSKNQENRSSADSLNNELA</sequence>
<dbReference type="EMBL" id="QTJX01000001">
    <property type="protein sequence ID" value="RDY60922.1"/>
    <property type="molecule type" value="Genomic_DNA"/>
</dbReference>
<dbReference type="AlphaFoldDB" id="A0A371JSX7"/>
<reference evidence="4 5" key="1">
    <citation type="submission" date="2018-08" db="EMBL/GenBank/DDBJ databases">
        <title>Muricauda nanhaiensis sp. nov., isolated from seawater of the South China Sea.</title>
        <authorList>
            <person name="Dang Y."/>
        </authorList>
    </citation>
    <scope>NUCLEOTIDE SEQUENCE [LARGE SCALE GENOMIC DNA]</scope>
    <source>
        <strain evidence="4 5">SM1704</strain>
    </source>
</reference>
<dbReference type="InterPro" id="IPR010099">
    <property type="entry name" value="SDR39U1"/>
</dbReference>
<dbReference type="Proteomes" id="UP000261828">
    <property type="component" value="Unassembled WGS sequence"/>
</dbReference>
<dbReference type="SUPFAM" id="SSF51735">
    <property type="entry name" value="NAD(P)-binding Rossmann-fold domains"/>
    <property type="match status" value="1"/>
</dbReference>
<evidence type="ECO:0000259" key="3">
    <source>
        <dbReference type="Pfam" id="PF08338"/>
    </source>
</evidence>
<dbReference type="PANTHER" id="PTHR11092:SF0">
    <property type="entry name" value="EPIMERASE FAMILY PROTEIN SDR39U1"/>
    <property type="match status" value="1"/>
</dbReference>
<dbReference type="PANTHER" id="PTHR11092">
    <property type="entry name" value="SUGAR NUCLEOTIDE EPIMERASE RELATED"/>
    <property type="match status" value="1"/>
</dbReference>
<dbReference type="Pfam" id="PF08338">
    <property type="entry name" value="DUF1731"/>
    <property type="match status" value="1"/>
</dbReference>
<comment type="similarity">
    <text evidence="1">Belongs to the NAD(P)-dependent epimerase/dehydratase family. SDR39U1 subfamily.</text>
</comment>
<comment type="caution">
    <text evidence="4">The sequence shown here is derived from an EMBL/GenBank/DDBJ whole genome shotgun (WGS) entry which is preliminary data.</text>
</comment>
<dbReference type="InterPro" id="IPR001509">
    <property type="entry name" value="Epimerase_deHydtase"/>
</dbReference>
<name>A0A371JSX7_9FLAO</name>
<gene>
    <name evidence="4" type="ORF">DX873_01730</name>
</gene>
<evidence type="ECO:0000259" key="2">
    <source>
        <dbReference type="Pfam" id="PF01370"/>
    </source>
</evidence>
<dbReference type="Gene3D" id="3.40.50.720">
    <property type="entry name" value="NAD(P)-binding Rossmann-like Domain"/>
    <property type="match status" value="1"/>
</dbReference>
<evidence type="ECO:0000313" key="4">
    <source>
        <dbReference type="EMBL" id="RDY60922.1"/>
    </source>
</evidence>
<dbReference type="OrthoDB" id="9801773at2"/>
<dbReference type="InterPro" id="IPR013549">
    <property type="entry name" value="DUF1731"/>
</dbReference>
<feature type="domain" description="DUF1731" evidence="3">
    <location>
        <begin position="254"/>
        <end position="300"/>
    </location>
</feature>
<keyword evidence="5" id="KW-1185">Reference proteome</keyword>
<dbReference type="Pfam" id="PF01370">
    <property type="entry name" value="Epimerase"/>
    <property type="match status" value="1"/>
</dbReference>
<dbReference type="NCBIfam" id="TIGR01777">
    <property type="entry name" value="yfcH"/>
    <property type="match status" value="1"/>
</dbReference>
<accession>A0A371JSX7</accession>